<dbReference type="GeneID" id="93653389"/>
<name>A0A8H8D9H4_9ASCO</name>
<proteinExistence type="predicted"/>
<accession>A0A8H8D9H4</accession>
<organism evidence="2 3">
    <name type="scientific">Candida metapsilosis</name>
    <dbReference type="NCBI Taxonomy" id="273372"/>
    <lineage>
        <taxon>Eukaryota</taxon>
        <taxon>Fungi</taxon>
        <taxon>Dikarya</taxon>
        <taxon>Ascomycota</taxon>
        <taxon>Saccharomycotina</taxon>
        <taxon>Pichiomycetes</taxon>
        <taxon>Debaryomycetaceae</taxon>
        <taxon>Candida/Lodderomyces clade</taxon>
        <taxon>Candida</taxon>
    </lineage>
</organism>
<dbReference type="Proteomes" id="UP000669133">
    <property type="component" value="Unassembled WGS sequence"/>
</dbReference>
<evidence type="ECO:0000313" key="2">
    <source>
        <dbReference type="EMBL" id="KAG5417127.1"/>
    </source>
</evidence>
<protein>
    <submittedName>
        <fullName evidence="2">NMD4</fullName>
    </submittedName>
</protein>
<dbReference type="AlphaFoldDB" id="A0A8H8D9H4"/>
<gene>
    <name evidence="2" type="ORF">I9W82_004760</name>
</gene>
<dbReference type="RefSeq" id="XP_067546243.1">
    <property type="nucleotide sequence ID" value="XM_067693865.1"/>
</dbReference>
<sequence length="407" mass="47140">MRRVEKFYREVKKKFEFFTTLYFTSIPSKTGKAIEEVKVMSEEYGSDTSNEFQDEFMDLTSGNESVPQENPNTRYVRLMLDHSAFVRGIGNIKRWFNEEYIKQNFNKSSDPIVLNIYVPSYTLHEFDFVKKGTSITATNAREAIKFIDNYLENQSGLVLGNVTYDLSLESPSEIPPSWTKCSKYKLYSPKVKDFPNYKTKFDSNLIGEVPHKESHLSHRESELKSDEPDDEASSEVAAEMPARLKYLIRTCIYKRFIEKTQPKPKNNIEDWKLVTEDPITKVWAKSFGIDCVNVNEAELLIFQNYDVNSFKIYNPFSVSDGFDPRNDVLQNKIDSTLYEYKPVKQEAPKANFKHRSKKTKKRDTESIPYEGVVHEEKDNGALSGTIKKEKFEAINFAPRGAGKLWKP</sequence>
<feature type="compositionally biased region" description="Basic and acidic residues" evidence="1">
    <location>
        <begin position="212"/>
        <end position="226"/>
    </location>
</feature>
<dbReference type="OrthoDB" id="5361617at2759"/>
<keyword evidence="3" id="KW-1185">Reference proteome</keyword>
<feature type="region of interest" description="Disordered" evidence="1">
    <location>
        <begin position="348"/>
        <end position="372"/>
    </location>
</feature>
<feature type="region of interest" description="Disordered" evidence="1">
    <location>
        <begin position="212"/>
        <end position="235"/>
    </location>
</feature>
<dbReference type="EMBL" id="JAEOAQ010000007">
    <property type="protein sequence ID" value="KAG5417127.1"/>
    <property type="molecule type" value="Genomic_DNA"/>
</dbReference>
<dbReference type="Gene3D" id="3.40.50.1010">
    <property type="entry name" value="5'-nuclease"/>
    <property type="match status" value="1"/>
</dbReference>
<feature type="compositionally biased region" description="Basic residues" evidence="1">
    <location>
        <begin position="351"/>
        <end position="361"/>
    </location>
</feature>
<evidence type="ECO:0000313" key="3">
    <source>
        <dbReference type="Proteomes" id="UP000669133"/>
    </source>
</evidence>
<evidence type="ECO:0000256" key="1">
    <source>
        <dbReference type="SAM" id="MobiDB-lite"/>
    </source>
</evidence>
<comment type="caution">
    <text evidence="2">The sequence shown here is derived from an EMBL/GenBank/DDBJ whole genome shotgun (WGS) entry which is preliminary data.</text>
</comment>
<reference evidence="2 3" key="1">
    <citation type="submission" date="2020-12" db="EMBL/GenBank/DDBJ databases">
        <title>Effect of drift, selection, and recombination on the evolution of hybrid genomes in Candida yeast pathogens.</title>
        <authorList>
            <person name="Mixao V."/>
            <person name="Ksiezopolska E."/>
            <person name="Saus E."/>
            <person name="Boekhout T."/>
            <person name="Gacser A."/>
            <person name="Gabaldon T."/>
        </authorList>
    </citation>
    <scope>NUCLEOTIDE SEQUENCE [LARGE SCALE GENOMIC DNA]</scope>
    <source>
        <strain evidence="2 3">BP57</strain>
    </source>
</reference>